<dbReference type="Pfam" id="PF00069">
    <property type="entry name" value="Pkinase"/>
    <property type="match status" value="1"/>
</dbReference>
<feature type="region of interest" description="Disordered" evidence="6">
    <location>
        <begin position="25"/>
        <end position="78"/>
    </location>
</feature>
<accession>A7VM60</accession>
<dbReference type="InterPro" id="IPR008271">
    <property type="entry name" value="Ser/Thr_kinase_AS"/>
</dbReference>
<keyword evidence="2 5" id="KW-0547">Nucleotide-binding</keyword>
<evidence type="ECO:0000256" key="1">
    <source>
        <dbReference type="ARBA" id="ARBA00022679"/>
    </source>
</evidence>
<dbReference type="PANTHER" id="PTHR48006:SF92">
    <property type="entry name" value="LRR RECEPTOR-LIKE SERINE_THREONINE-PROTEIN KINASE GSO1"/>
    <property type="match status" value="1"/>
</dbReference>
<feature type="binding site" evidence="5">
    <location>
        <position position="347"/>
    </location>
    <ligand>
        <name>ATP</name>
        <dbReference type="ChEBI" id="CHEBI:30616"/>
    </ligand>
</feature>
<keyword evidence="3 8" id="KW-0418">Kinase</keyword>
<dbReference type="Gene3D" id="1.10.510.10">
    <property type="entry name" value="Transferase(Phosphotransferase) domain 1"/>
    <property type="match status" value="1"/>
</dbReference>
<dbReference type="InterPro" id="IPR051824">
    <property type="entry name" value="LRR_Rcpt-Like_S/T_Kinase"/>
</dbReference>
<evidence type="ECO:0000313" key="8">
    <source>
        <dbReference type="EMBL" id="BAF79977.1"/>
    </source>
</evidence>
<dbReference type="PROSITE" id="PS50011">
    <property type="entry name" value="PROTEIN_KINASE_DOM"/>
    <property type="match status" value="1"/>
</dbReference>
<dbReference type="GO" id="GO:0005524">
    <property type="term" value="F:ATP binding"/>
    <property type="evidence" value="ECO:0007669"/>
    <property type="project" value="UniProtKB-UniRule"/>
</dbReference>
<evidence type="ECO:0000256" key="3">
    <source>
        <dbReference type="ARBA" id="ARBA00022777"/>
    </source>
</evidence>
<dbReference type="CDD" id="cd14066">
    <property type="entry name" value="STKc_IRAK"/>
    <property type="match status" value="1"/>
</dbReference>
<keyword evidence="1" id="KW-0808">Transferase</keyword>
<protein>
    <submittedName>
        <fullName evidence="8">Receptor-like kinase</fullName>
    </submittedName>
</protein>
<name>A7VM60_9VIRI</name>
<feature type="region of interest" description="Disordered" evidence="6">
    <location>
        <begin position="142"/>
        <end position="175"/>
    </location>
</feature>
<evidence type="ECO:0000256" key="5">
    <source>
        <dbReference type="PROSITE-ProRule" id="PRU10141"/>
    </source>
</evidence>
<organism evidence="8">
    <name type="scientific">Nitella axillaris</name>
    <dbReference type="NCBI Taxonomy" id="3151"/>
    <lineage>
        <taxon>Eukaryota</taxon>
        <taxon>Viridiplantae</taxon>
        <taxon>Streptophyta</taxon>
        <taxon>Charophyceae</taxon>
        <taxon>Charales</taxon>
        <taxon>Characeae</taxon>
        <taxon>Nitella</taxon>
    </lineage>
</organism>
<dbReference type="Gene3D" id="3.30.200.20">
    <property type="entry name" value="Phosphorylase Kinase, domain 1"/>
    <property type="match status" value="1"/>
</dbReference>
<evidence type="ECO:0000256" key="4">
    <source>
        <dbReference type="ARBA" id="ARBA00022840"/>
    </source>
</evidence>
<feature type="region of interest" description="Disordered" evidence="6">
    <location>
        <begin position="187"/>
        <end position="207"/>
    </location>
</feature>
<dbReference type="InterPro" id="IPR000719">
    <property type="entry name" value="Prot_kinase_dom"/>
</dbReference>
<dbReference type="AlphaFoldDB" id="A7VM60"/>
<reference evidence="8" key="1">
    <citation type="journal article" date="2007" name="Gene">
        <title>Multiple receptor-like kinase cDNAs from liverwort Marchantia polymorpha and two charophycean green algae, Closterium ehrenbergii and Nitella axillaris: Extensive gene duplications and gene shufflings in the early evolution of streptophytes.</title>
        <authorList>
            <person name="Sasaki G."/>
            <person name="Katoh K."/>
            <person name="Hirose N."/>
            <person name="Suga H."/>
            <person name="Kuma K."/>
            <person name="Miyata T."/>
            <person name="Su Z.H."/>
        </authorList>
    </citation>
    <scope>NUCLEOTIDE SEQUENCE</scope>
</reference>
<evidence type="ECO:0000256" key="6">
    <source>
        <dbReference type="SAM" id="MobiDB-lite"/>
    </source>
</evidence>
<gene>
    <name evidence="8" type="primary">NaRLK1</name>
</gene>
<evidence type="ECO:0000256" key="2">
    <source>
        <dbReference type="ARBA" id="ARBA00022741"/>
    </source>
</evidence>
<dbReference type="PANTHER" id="PTHR48006">
    <property type="entry name" value="LEUCINE-RICH REPEAT-CONTAINING PROTEIN DDB_G0281931-RELATED"/>
    <property type="match status" value="1"/>
</dbReference>
<dbReference type="EMBL" id="AB306566">
    <property type="protein sequence ID" value="BAF79977.1"/>
    <property type="molecule type" value="mRNA"/>
</dbReference>
<dbReference type="PROSITE" id="PS00107">
    <property type="entry name" value="PROTEIN_KINASE_ATP"/>
    <property type="match status" value="1"/>
</dbReference>
<dbReference type="SMART" id="SM00220">
    <property type="entry name" value="S_TKc"/>
    <property type="match status" value="1"/>
</dbReference>
<evidence type="ECO:0000259" key="7">
    <source>
        <dbReference type="PROSITE" id="PS50011"/>
    </source>
</evidence>
<dbReference type="GO" id="GO:0004672">
    <property type="term" value="F:protein kinase activity"/>
    <property type="evidence" value="ECO:0007669"/>
    <property type="project" value="InterPro"/>
</dbReference>
<keyword evidence="8" id="KW-0675">Receptor</keyword>
<proteinExistence type="evidence at transcript level"/>
<dbReference type="PROSITE" id="PS00108">
    <property type="entry name" value="PROTEIN_KINASE_ST"/>
    <property type="match status" value="1"/>
</dbReference>
<keyword evidence="4 5" id="KW-0067">ATP-binding</keyword>
<dbReference type="InterPro" id="IPR017441">
    <property type="entry name" value="Protein_kinase_ATP_BS"/>
</dbReference>
<sequence>MGSCLSIGLTNGPSAVGTEEVRPANVQAAGGKPTVPNAHGPGFHQRPVGIPPESVTPWNMTPSRDPRQGGPGCNAPHCDSTIIQPYPVKNADNLLTSRPPAPSLSPFLSISWPNNEHNRPVDSSVQYLIHPIRPTDTTIIHQWCPPSPQPNPDNGLSDGTVRPSDSHVSLPPVEEEKFDETCGFNRGPRAPDLTNSQPSWISASSTRSSNSNVPAWLSSCVDENPIDGDGNSEFWCSEMGTIGTDSSIGGFSKGGNDGSFTVSSAVTRTTASVSSVSKLTAALEVPMDPEPMESGSFWSREKWPRKVTYNEVFSYTRGFSPNLVIGHGGFGQVFKGVLPSNKLVAVKRMDAKKFAHGVEQFHNEMVLLTRISHPNLVRIMGWCQENDERLLVYDFLPKGSLDTLLHGSKVKPAEILWLLRIKIMRDVARGLSYLHESPEAGENAYAIKPKIIHRDIKPANVLLDEDYNAKISDFGISKEAMQPDYEVTMIKGTSGYIDPDYCSNQMLTEKSDVYSFGIVMLEIMTRRKVNFKGGDGRHIHLLHWARPFLASDKAADIVDQSLGSAFSRESALELARLVIACTQTSPTNRPTSAAVLNKLEEIYNMASSASQC</sequence>
<feature type="domain" description="Protein kinase" evidence="7">
    <location>
        <begin position="319"/>
        <end position="603"/>
    </location>
</feature>
<dbReference type="SUPFAM" id="SSF56112">
    <property type="entry name" value="Protein kinase-like (PK-like)"/>
    <property type="match status" value="1"/>
</dbReference>
<dbReference type="InterPro" id="IPR011009">
    <property type="entry name" value="Kinase-like_dom_sf"/>
</dbReference>